<protein>
    <submittedName>
        <fullName evidence="2">EAL domain-containing protein</fullName>
    </submittedName>
</protein>
<dbReference type="EMBL" id="JBCGBG010000001">
    <property type="protein sequence ID" value="MEL7695760.1"/>
    <property type="molecule type" value="Genomic_DNA"/>
</dbReference>
<evidence type="ECO:0000259" key="1">
    <source>
        <dbReference type="PROSITE" id="PS50883"/>
    </source>
</evidence>
<dbReference type="PROSITE" id="PS50883">
    <property type="entry name" value="EAL"/>
    <property type="match status" value="1"/>
</dbReference>
<feature type="domain" description="EAL" evidence="1">
    <location>
        <begin position="1"/>
        <end position="162"/>
    </location>
</feature>
<dbReference type="InterPro" id="IPR001633">
    <property type="entry name" value="EAL_dom"/>
</dbReference>
<organism evidence="2 3">
    <name type="scientific">Pantoea brenneri</name>
    <dbReference type="NCBI Taxonomy" id="472694"/>
    <lineage>
        <taxon>Bacteria</taxon>
        <taxon>Pseudomonadati</taxon>
        <taxon>Pseudomonadota</taxon>
        <taxon>Gammaproteobacteria</taxon>
        <taxon>Enterobacterales</taxon>
        <taxon>Erwiniaceae</taxon>
        <taxon>Pantoea</taxon>
    </lineage>
</organism>
<evidence type="ECO:0000313" key="3">
    <source>
        <dbReference type="Proteomes" id="UP001468095"/>
    </source>
</evidence>
<gene>
    <name evidence="2" type="ORF">AABB92_08795</name>
</gene>
<dbReference type="Pfam" id="PF00563">
    <property type="entry name" value="EAL"/>
    <property type="match status" value="1"/>
</dbReference>
<name>A0ABU9MMD9_9GAMM</name>
<dbReference type="Proteomes" id="UP001468095">
    <property type="component" value="Unassembled WGS sequence"/>
</dbReference>
<proteinExistence type="predicted"/>
<accession>A0ABU9MMD9</accession>
<dbReference type="Gene3D" id="3.20.20.450">
    <property type="entry name" value="EAL domain"/>
    <property type="match status" value="1"/>
</dbReference>
<sequence length="162" mass="18480">MINKTFFAEPVISTDGKLLGVELLTKFHHADMPVLDSKYYILVMPIEQKRQLLIQQLTEIQIAASWFRDYGLFCSLNVDRHQARLCAYDRELVEWLQGLCDVVRIEISEDFEGLEYGINEPLLRKLIANGNDLFLDDLGAGRANLAALTTGCYHTVKLDKAF</sequence>
<evidence type="ECO:0000313" key="2">
    <source>
        <dbReference type="EMBL" id="MEL7695760.1"/>
    </source>
</evidence>
<dbReference type="SUPFAM" id="SSF141868">
    <property type="entry name" value="EAL domain-like"/>
    <property type="match status" value="1"/>
</dbReference>
<dbReference type="InterPro" id="IPR035919">
    <property type="entry name" value="EAL_sf"/>
</dbReference>
<reference evidence="2 3" key="1">
    <citation type="submission" date="2024-04" db="EMBL/GenBank/DDBJ databases">
        <authorList>
            <person name="Suleimanova A.D."/>
            <person name="Pudova D.S."/>
            <person name="Shagimardanova E.I."/>
            <person name="Sharipova M.R."/>
        </authorList>
    </citation>
    <scope>NUCLEOTIDE SEQUENCE [LARGE SCALE GENOMIC DNA]</scope>
    <source>
        <strain evidence="2 3">3.1</strain>
    </source>
</reference>
<comment type="caution">
    <text evidence="2">The sequence shown here is derived from an EMBL/GenBank/DDBJ whole genome shotgun (WGS) entry which is preliminary data.</text>
</comment>
<keyword evidence="3" id="KW-1185">Reference proteome</keyword>
<dbReference type="RefSeq" id="WP_052720610.1">
    <property type="nucleotide sequence ID" value="NZ_JBCGBG010000001.1"/>
</dbReference>